<dbReference type="Gene3D" id="2.60.40.10">
    <property type="entry name" value="Immunoglobulins"/>
    <property type="match status" value="1"/>
</dbReference>
<evidence type="ECO:0000256" key="1">
    <source>
        <dbReference type="ARBA" id="ARBA00004498"/>
    </source>
</evidence>
<keyword evidence="5" id="KW-0165">Cleavage on pair of basic residues</keyword>
<dbReference type="OrthoDB" id="300641at2759"/>
<evidence type="ECO:0000256" key="10">
    <source>
        <dbReference type="ARBA" id="ARBA00023157"/>
    </source>
</evidence>
<keyword evidence="3" id="KW-0272">Extracellular matrix</keyword>
<organism evidence="19 20">
    <name type="scientific">Chionoecetes opilio</name>
    <name type="common">Atlantic snow crab</name>
    <name type="synonym">Cancer opilio</name>
    <dbReference type="NCBI Taxonomy" id="41210"/>
    <lineage>
        <taxon>Eukaryota</taxon>
        <taxon>Metazoa</taxon>
        <taxon>Ecdysozoa</taxon>
        <taxon>Arthropoda</taxon>
        <taxon>Crustacea</taxon>
        <taxon>Multicrustacea</taxon>
        <taxon>Malacostraca</taxon>
        <taxon>Eumalacostraca</taxon>
        <taxon>Eucarida</taxon>
        <taxon>Decapoda</taxon>
        <taxon>Pleocyemata</taxon>
        <taxon>Brachyura</taxon>
        <taxon>Eubrachyura</taxon>
        <taxon>Majoidea</taxon>
        <taxon>Majidae</taxon>
        <taxon>Chionoecetes</taxon>
    </lineage>
</organism>
<feature type="region of interest" description="Disordered" evidence="14">
    <location>
        <begin position="1004"/>
        <end position="1080"/>
    </location>
</feature>
<comment type="caution">
    <text evidence="19">The sequence shown here is derived from an EMBL/GenBank/DDBJ whole genome shotgun (WGS) entry which is preliminary data.</text>
</comment>
<evidence type="ECO:0000259" key="16">
    <source>
        <dbReference type="PROSITE" id="PS50041"/>
    </source>
</evidence>
<keyword evidence="10" id="KW-1015">Disulfide bond</keyword>
<dbReference type="Proteomes" id="UP000770661">
    <property type="component" value="Unassembled WGS sequence"/>
</dbReference>
<dbReference type="GO" id="GO:0016485">
    <property type="term" value="P:protein processing"/>
    <property type="evidence" value="ECO:0007669"/>
    <property type="project" value="TreeGrafter"/>
</dbReference>
<comment type="subcellular location">
    <subcellularLocation>
        <location evidence="1">Secreted</location>
        <location evidence="1">Extracellular space</location>
        <location evidence="1">Extracellular matrix</location>
    </subcellularLocation>
</comment>
<gene>
    <name evidence="19" type="primary">bli-4</name>
    <name evidence="19" type="ORF">GWK47_002658</name>
</gene>
<dbReference type="InterPro" id="IPR013783">
    <property type="entry name" value="Ig-like_fold"/>
</dbReference>
<dbReference type="InterPro" id="IPR016186">
    <property type="entry name" value="C-type_lectin-like/link_sf"/>
</dbReference>
<keyword evidence="7 13" id="KW-0378">Hydrolase</keyword>
<evidence type="ECO:0000256" key="9">
    <source>
        <dbReference type="ARBA" id="ARBA00023145"/>
    </source>
</evidence>
<name>A0A8J5CE25_CHIOP</name>
<accession>A0A8J5CE25</accession>
<evidence type="ECO:0000256" key="5">
    <source>
        <dbReference type="ARBA" id="ARBA00022685"/>
    </source>
</evidence>
<dbReference type="InterPro" id="IPR003006">
    <property type="entry name" value="Ig/MHC_CS"/>
</dbReference>
<dbReference type="SMART" id="SM00409">
    <property type="entry name" value="IG"/>
    <property type="match status" value="1"/>
</dbReference>
<protein>
    <submittedName>
        <fullName evidence="19">Endoprotease bli-4</fullName>
    </submittedName>
</protein>
<keyword evidence="8 13" id="KW-0720">Serine protease</keyword>
<dbReference type="SUPFAM" id="SSF52743">
    <property type="entry name" value="Subtilisin-like"/>
    <property type="match status" value="1"/>
</dbReference>
<dbReference type="Gene3D" id="3.10.100.10">
    <property type="entry name" value="Mannose-Binding Protein A, subunit A"/>
    <property type="match status" value="1"/>
</dbReference>
<evidence type="ECO:0000256" key="12">
    <source>
        <dbReference type="PIRSR" id="PIRSR615500-1"/>
    </source>
</evidence>
<evidence type="ECO:0000256" key="14">
    <source>
        <dbReference type="SAM" id="MobiDB-lite"/>
    </source>
</evidence>
<feature type="region of interest" description="Disordered" evidence="14">
    <location>
        <begin position="1105"/>
        <end position="1133"/>
    </location>
</feature>
<dbReference type="PROSITE" id="PS00290">
    <property type="entry name" value="IG_MHC"/>
    <property type="match status" value="1"/>
</dbReference>
<feature type="chain" id="PRO_5035172831" evidence="15">
    <location>
        <begin position="22"/>
        <end position="1226"/>
    </location>
</feature>
<dbReference type="PROSITE" id="PS50041">
    <property type="entry name" value="C_TYPE_LECTIN_2"/>
    <property type="match status" value="1"/>
</dbReference>
<dbReference type="InterPro" id="IPR007110">
    <property type="entry name" value="Ig-like_dom"/>
</dbReference>
<evidence type="ECO:0000256" key="3">
    <source>
        <dbReference type="ARBA" id="ARBA00022530"/>
    </source>
</evidence>
<evidence type="ECO:0000313" key="20">
    <source>
        <dbReference type="Proteomes" id="UP000770661"/>
    </source>
</evidence>
<dbReference type="SUPFAM" id="SSF56436">
    <property type="entry name" value="C-type lectin-like"/>
    <property type="match status" value="1"/>
</dbReference>
<dbReference type="AlphaFoldDB" id="A0A8J5CE25"/>
<feature type="active site" description="Charge relay system" evidence="12 13">
    <location>
        <position position="197"/>
    </location>
</feature>
<feature type="domain" description="Ig-like" evidence="17">
    <location>
        <begin position="671"/>
        <end position="775"/>
    </location>
</feature>
<dbReference type="PROSITE" id="PS50835">
    <property type="entry name" value="IG_LIKE"/>
    <property type="match status" value="2"/>
</dbReference>
<dbReference type="InterPro" id="IPR002884">
    <property type="entry name" value="P_dom"/>
</dbReference>
<sequence length="1226" mass="133855">MVSLPARLLVAVLSLAGRAAGAVKGLGDPLWAAELLSTDEAVARSVAADLGMVVAGRVFNNVFLMRGRGSDLNDVLPKSENERLRHRLIVWSERQIGRRRSSGARKTEPAWIDTNEVDEYTRGDDTNWSEKLVTRYMRDVGGLDRALPKSPWDLLMTKDPLRWRQWYLEAGGGMHLNVTGLWEADVKGAGVSVTVLDDGVELTHLDLALNYDPAASWDLLDADPDPTPVPWSRHGTQLAGIIAATHHNGMCGMGVAPWSGVGAVRMLGYLVWDVTEAAALSYEREHVDVYVAAWGPVDTGTVMEGPGVLASRAMAEGVVLGRGGRGSIYVWASGNGGLVGDDCNADGYSNSLYTLTVSGSTRGGYAPEYAETCAATFVSTYSGDADEDYDPEEEQVNGIVTTDTGGVCTQSFRGSSVSAALVAGVCALAIDVNPRLTWRDMQHLMVRAAAPHNPMPSQWSTNGVGIRHSHYFGFGSLDGGKMVELARSWKSVPPAFQCRLHASLHDLPLTSSQTLVMPLSVRGCQVVQTEHVQVNLSVSARSRGQVEVVLESPSGTKSTLLPRRPLDLSPYGIYDHPLLTVHMWGEDPRGTWKLHFTYHGDGILEPFGGKRLVNISNTLHNWTLIIHGTEIPIGQATPHHYYYNASQLSSLHLEGSDNITLPEDVTRVENPSEEAEEVRIETQHWNSHVMASEKILSYLFCFVHATVPSAVSSVTWQRSDGAPVDHVVRRLHGRGPQAAQYPSLLLVREVETTVGNFTCRVRHGGDELLRTIEVTAGHSSVPEVTEVTQVSVEGGTAVLPCPGLAPILRPTWVFEGRRLRPSKRVVVGERELTIRDVAANDLGVYRCQVKSVRFDYSHTTLVTLLPARGPTTLITHYALTTHPKPAPIRGSSCNNTSLDVDENQGTTTVAKVEAYIDCPSPFERLMGHCVLLAPGEARSWQKARSQCRGFKGDLLVIENAALLLALMRLIHSQDLANSSFWVGGERRSDRWQWVSGDALTPGGPLWYPSPGGGPREVPPLRHYRRHSYTSGSTGSRRSANVRHVRQKGTLRRISSARSRRTPRFSRQQDNAPPPVPVMFARRPWPLETPVNVKGNVQVLLPKGFQSFEPEGRDSSSKSQEHPREDEARKRDGMVLKEGARHGAGQDPGRSPSLAPAGHVAKLGSVRSHDEELPAADPPKESAARFKATCLWAKLGHFLASCWAGTRLRALCQYRPGALSSKGHTPS</sequence>
<dbReference type="Pfam" id="PF00059">
    <property type="entry name" value="Lectin_C"/>
    <property type="match status" value="1"/>
</dbReference>
<feature type="compositionally biased region" description="Basic and acidic residues" evidence="14">
    <location>
        <begin position="1109"/>
        <end position="1133"/>
    </location>
</feature>
<dbReference type="InterPro" id="IPR003599">
    <property type="entry name" value="Ig_sub"/>
</dbReference>
<keyword evidence="3" id="KW-0964">Secreted</keyword>
<dbReference type="InterPro" id="IPR016187">
    <property type="entry name" value="CTDL_fold"/>
</dbReference>
<feature type="domain" description="P/Homo B" evidence="18">
    <location>
        <begin position="491"/>
        <end position="632"/>
    </location>
</feature>
<dbReference type="CDD" id="cd04059">
    <property type="entry name" value="Peptidases_S8_Protein_convertases_Kexins_Furin-like"/>
    <property type="match status" value="1"/>
</dbReference>
<dbReference type="PRINTS" id="PR00723">
    <property type="entry name" value="SUBTILISIN"/>
</dbReference>
<proteinExistence type="inferred from homology"/>
<dbReference type="InterPro" id="IPR015500">
    <property type="entry name" value="Peptidase_S8_subtilisin-rel"/>
</dbReference>
<keyword evidence="9" id="KW-0865">Zymogen</keyword>
<evidence type="ECO:0000256" key="13">
    <source>
        <dbReference type="PROSITE-ProRule" id="PRU01240"/>
    </source>
</evidence>
<dbReference type="Gene3D" id="2.60.120.260">
    <property type="entry name" value="Galactose-binding domain-like"/>
    <property type="match status" value="1"/>
</dbReference>
<dbReference type="InterPro" id="IPR034182">
    <property type="entry name" value="Kexin/furin"/>
</dbReference>
<keyword evidence="20" id="KW-1185">Reference proteome</keyword>
<dbReference type="Pfam" id="PF00082">
    <property type="entry name" value="Peptidase_S8"/>
    <property type="match status" value="1"/>
</dbReference>
<feature type="domain" description="C-type lectin" evidence="16">
    <location>
        <begin position="925"/>
        <end position="1014"/>
    </location>
</feature>
<dbReference type="PROSITE" id="PS51829">
    <property type="entry name" value="P_HOMO_B"/>
    <property type="match status" value="1"/>
</dbReference>
<evidence type="ECO:0000256" key="6">
    <source>
        <dbReference type="ARBA" id="ARBA00022729"/>
    </source>
</evidence>
<dbReference type="InterPro" id="IPR023827">
    <property type="entry name" value="Peptidase_S8_Asp-AS"/>
</dbReference>
<keyword evidence="6 15" id="KW-0732">Signal</keyword>
<evidence type="ECO:0000256" key="4">
    <source>
        <dbReference type="ARBA" id="ARBA00022670"/>
    </source>
</evidence>
<dbReference type="FunFam" id="3.40.50.200:FF:000021">
    <property type="entry name" value="Proprotein convertase subtilisin/kexin type 5a"/>
    <property type="match status" value="1"/>
</dbReference>
<dbReference type="PROSITE" id="PS51892">
    <property type="entry name" value="SUBTILASE"/>
    <property type="match status" value="1"/>
</dbReference>
<evidence type="ECO:0000256" key="11">
    <source>
        <dbReference type="ARBA" id="ARBA00023180"/>
    </source>
</evidence>
<feature type="active site" description="Charge relay system" evidence="12 13">
    <location>
        <position position="416"/>
    </location>
</feature>
<dbReference type="GO" id="GO:0000139">
    <property type="term" value="C:Golgi membrane"/>
    <property type="evidence" value="ECO:0007669"/>
    <property type="project" value="TreeGrafter"/>
</dbReference>
<evidence type="ECO:0000259" key="17">
    <source>
        <dbReference type="PROSITE" id="PS50835"/>
    </source>
</evidence>
<dbReference type="CDD" id="cd00037">
    <property type="entry name" value="CLECT"/>
    <property type="match status" value="1"/>
</dbReference>
<evidence type="ECO:0000256" key="8">
    <source>
        <dbReference type="ARBA" id="ARBA00022825"/>
    </source>
</evidence>
<dbReference type="InterPro" id="IPR036852">
    <property type="entry name" value="Peptidase_S8/S53_dom_sf"/>
</dbReference>
<evidence type="ECO:0000256" key="15">
    <source>
        <dbReference type="SAM" id="SignalP"/>
    </source>
</evidence>
<comment type="similarity">
    <text evidence="2">Belongs to the peptidase S8 family. Furin subfamily.</text>
</comment>
<feature type="active site" description="Charge relay system" evidence="12 13">
    <location>
        <position position="234"/>
    </location>
</feature>
<dbReference type="GO" id="GO:0004252">
    <property type="term" value="F:serine-type endopeptidase activity"/>
    <property type="evidence" value="ECO:0007669"/>
    <property type="project" value="UniProtKB-UniRule"/>
</dbReference>
<dbReference type="InterPro" id="IPR000209">
    <property type="entry name" value="Peptidase_S8/S53_dom"/>
</dbReference>
<keyword evidence="11" id="KW-0325">Glycoprotein</keyword>
<evidence type="ECO:0000259" key="18">
    <source>
        <dbReference type="PROSITE" id="PS51829"/>
    </source>
</evidence>
<dbReference type="SUPFAM" id="SSF48726">
    <property type="entry name" value="Immunoglobulin"/>
    <property type="match status" value="1"/>
</dbReference>
<feature type="compositionally biased region" description="Low complexity" evidence="14">
    <location>
        <begin position="1028"/>
        <end position="1038"/>
    </location>
</feature>
<feature type="compositionally biased region" description="Basic residues" evidence="14">
    <location>
        <begin position="1039"/>
        <end position="1050"/>
    </location>
</feature>
<dbReference type="InterPro" id="IPR036179">
    <property type="entry name" value="Ig-like_dom_sf"/>
</dbReference>
<dbReference type="GO" id="GO:0005802">
    <property type="term" value="C:trans-Golgi network"/>
    <property type="evidence" value="ECO:0007669"/>
    <property type="project" value="TreeGrafter"/>
</dbReference>
<evidence type="ECO:0000256" key="2">
    <source>
        <dbReference type="ARBA" id="ARBA00005325"/>
    </source>
</evidence>
<evidence type="ECO:0000313" key="19">
    <source>
        <dbReference type="EMBL" id="KAG0708497.1"/>
    </source>
</evidence>
<dbReference type="InterPro" id="IPR008979">
    <property type="entry name" value="Galactose-bd-like_sf"/>
</dbReference>
<dbReference type="EMBL" id="JACEEZ010024761">
    <property type="protein sequence ID" value="KAG0708497.1"/>
    <property type="molecule type" value="Genomic_DNA"/>
</dbReference>
<evidence type="ECO:0000256" key="7">
    <source>
        <dbReference type="ARBA" id="ARBA00022801"/>
    </source>
</evidence>
<dbReference type="PROSITE" id="PS00136">
    <property type="entry name" value="SUBTILASE_ASP"/>
    <property type="match status" value="1"/>
</dbReference>
<dbReference type="InterPro" id="IPR001304">
    <property type="entry name" value="C-type_lectin-like"/>
</dbReference>
<keyword evidence="4 13" id="KW-0645">Protease</keyword>
<dbReference type="SUPFAM" id="SSF49785">
    <property type="entry name" value="Galactose-binding domain-like"/>
    <property type="match status" value="1"/>
</dbReference>
<feature type="domain" description="Ig-like" evidence="17">
    <location>
        <begin position="782"/>
        <end position="863"/>
    </location>
</feature>
<dbReference type="Pfam" id="PF01483">
    <property type="entry name" value="P_proprotein"/>
    <property type="match status" value="1"/>
</dbReference>
<dbReference type="Gene3D" id="3.40.50.200">
    <property type="entry name" value="Peptidase S8/S53 domain"/>
    <property type="match status" value="1"/>
</dbReference>
<dbReference type="PANTHER" id="PTHR42884:SF23">
    <property type="entry name" value="FURIN-LIKE PROTEASE 2"/>
    <property type="match status" value="1"/>
</dbReference>
<feature type="signal peptide" evidence="15">
    <location>
        <begin position="1"/>
        <end position="21"/>
    </location>
</feature>
<reference evidence="19" key="1">
    <citation type="submission" date="2020-07" db="EMBL/GenBank/DDBJ databases">
        <title>The High-quality genome of the commercially important snow crab, Chionoecetes opilio.</title>
        <authorList>
            <person name="Jeong J.-H."/>
            <person name="Ryu S."/>
        </authorList>
    </citation>
    <scope>NUCLEOTIDE SEQUENCE</scope>
    <source>
        <strain evidence="19">MADBK_172401_WGS</strain>
        <tissue evidence="19">Digestive gland</tissue>
    </source>
</reference>
<dbReference type="PANTHER" id="PTHR42884">
    <property type="entry name" value="PROPROTEIN CONVERTASE SUBTILISIN/KEXIN-RELATED"/>
    <property type="match status" value="1"/>
</dbReference>